<dbReference type="GO" id="GO:0046872">
    <property type="term" value="F:metal ion binding"/>
    <property type="evidence" value="ECO:0007669"/>
    <property type="project" value="UniProtKB-KW"/>
</dbReference>
<dbReference type="SUPFAM" id="SSF56784">
    <property type="entry name" value="HAD-like"/>
    <property type="match status" value="1"/>
</dbReference>
<evidence type="ECO:0000256" key="9">
    <source>
        <dbReference type="ARBA" id="ARBA00023277"/>
    </source>
</evidence>
<dbReference type="PANTHER" id="PTHR43434:SF1">
    <property type="entry name" value="PHOSPHOGLYCOLATE PHOSPHATASE"/>
    <property type="match status" value="1"/>
</dbReference>
<dbReference type="AlphaFoldDB" id="A0A916ZJT8"/>
<reference evidence="11" key="2">
    <citation type="submission" date="2020-09" db="EMBL/GenBank/DDBJ databases">
        <authorList>
            <person name="Sun Q."/>
            <person name="Zhou Y."/>
        </authorList>
    </citation>
    <scope>NUCLEOTIDE SEQUENCE</scope>
    <source>
        <strain evidence="11">CGMCC 1.15519</strain>
    </source>
</reference>
<organism evidence="11 12">
    <name type="scientific">Sandarakinorhabdus glacialis</name>
    <dbReference type="NCBI Taxonomy" id="1614636"/>
    <lineage>
        <taxon>Bacteria</taxon>
        <taxon>Pseudomonadati</taxon>
        <taxon>Pseudomonadota</taxon>
        <taxon>Alphaproteobacteria</taxon>
        <taxon>Sphingomonadales</taxon>
        <taxon>Sphingosinicellaceae</taxon>
        <taxon>Sandarakinorhabdus</taxon>
    </lineage>
</organism>
<dbReference type="GO" id="GO:0005975">
    <property type="term" value="P:carbohydrate metabolic process"/>
    <property type="evidence" value="ECO:0007669"/>
    <property type="project" value="InterPro"/>
</dbReference>
<evidence type="ECO:0000256" key="7">
    <source>
        <dbReference type="ARBA" id="ARBA00022801"/>
    </source>
</evidence>
<dbReference type="InterPro" id="IPR036412">
    <property type="entry name" value="HAD-like_sf"/>
</dbReference>
<comment type="cofactor">
    <cofactor evidence="2 10">
        <name>Mg(2+)</name>
        <dbReference type="ChEBI" id="CHEBI:18420"/>
    </cofactor>
</comment>
<dbReference type="InterPro" id="IPR050155">
    <property type="entry name" value="HAD-like_hydrolase_sf"/>
</dbReference>
<dbReference type="NCBIfam" id="TIGR01549">
    <property type="entry name" value="HAD-SF-IA-v1"/>
    <property type="match status" value="1"/>
</dbReference>
<dbReference type="EMBL" id="BMJM01000001">
    <property type="protein sequence ID" value="GGD99808.1"/>
    <property type="molecule type" value="Genomic_DNA"/>
</dbReference>
<keyword evidence="6 10" id="KW-0479">Metal-binding</keyword>
<reference evidence="11" key="1">
    <citation type="journal article" date="2014" name="Int. J. Syst. Evol. Microbiol.">
        <title>Complete genome sequence of Corynebacterium casei LMG S-19264T (=DSM 44701T), isolated from a smear-ripened cheese.</title>
        <authorList>
            <consortium name="US DOE Joint Genome Institute (JGI-PGF)"/>
            <person name="Walter F."/>
            <person name="Albersmeier A."/>
            <person name="Kalinowski J."/>
            <person name="Ruckert C."/>
        </authorList>
    </citation>
    <scope>NUCLEOTIDE SEQUENCE</scope>
    <source>
        <strain evidence="11">CGMCC 1.15519</strain>
    </source>
</reference>
<evidence type="ECO:0000256" key="2">
    <source>
        <dbReference type="ARBA" id="ARBA00001946"/>
    </source>
</evidence>
<dbReference type="SFLD" id="SFLDS00003">
    <property type="entry name" value="Haloacid_Dehalogenase"/>
    <property type="match status" value="1"/>
</dbReference>
<feature type="binding site" evidence="10">
    <location>
        <position position="13"/>
    </location>
    <ligand>
        <name>Mg(2+)</name>
        <dbReference type="ChEBI" id="CHEBI:18420"/>
    </ligand>
</feature>
<dbReference type="InterPro" id="IPR023214">
    <property type="entry name" value="HAD_sf"/>
</dbReference>
<name>A0A916ZJT8_9SPHN</name>
<proteinExistence type="inferred from homology"/>
<dbReference type="GO" id="GO:0008967">
    <property type="term" value="F:phosphoglycolate phosphatase activity"/>
    <property type="evidence" value="ECO:0007669"/>
    <property type="project" value="UniProtKB-UniRule"/>
</dbReference>
<comment type="catalytic activity">
    <reaction evidence="1 10">
        <text>2-phosphoglycolate + H2O = glycolate + phosphate</text>
        <dbReference type="Rhea" id="RHEA:14369"/>
        <dbReference type="ChEBI" id="CHEBI:15377"/>
        <dbReference type="ChEBI" id="CHEBI:29805"/>
        <dbReference type="ChEBI" id="CHEBI:43474"/>
        <dbReference type="ChEBI" id="CHEBI:58033"/>
        <dbReference type="EC" id="3.1.3.18"/>
    </reaction>
</comment>
<gene>
    <name evidence="11" type="primary">gph</name>
    <name evidence="11" type="ORF">GCM10011529_02430</name>
</gene>
<protein>
    <recommendedName>
        <fullName evidence="5 10">Phosphoglycolate phosphatase</fullName>
        <shortName evidence="10">PGP</shortName>
        <shortName evidence="10">PGPase</shortName>
        <ecNumber evidence="5 10">3.1.3.18</ecNumber>
    </recommendedName>
</protein>
<dbReference type="Proteomes" id="UP000635071">
    <property type="component" value="Unassembled WGS sequence"/>
</dbReference>
<sequence>MNLLPATVVFDLDGTLVDTAPDLCAALNHALGVLGRRGVPAEDVRHMVGHGARKLLERGLAATGEMTPELVEAGVAPFLAFYAANIAVESRPYDGVEAAMDALAAAGVRLAICTNKPAALSAKLVEALGWTGRFAANLGYDSVPSPKPDAEHLFATIAAAGGDRATTMFVGDSITDTTTARAAGIPVVAVSFGFSDRPVEQLGADAIIDHYDALVPALRRLGAR</sequence>
<accession>A0A916ZJT8</accession>
<comment type="function">
    <text evidence="10">Specifically catalyzes the dephosphorylation of 2-phosphoglycolate. Is involved in the dissimilation of the intracellular 2-phosphoglycolate formed during the DNA repair of 3'-phosphoglycolate ends, a major class of DNA lesions induced by oxidative stress.</text>
</comment>
<evidence type="ECO:0000313" key="12">
    <source>
        <dbReference type="Proteomes" id="UP000635071"/>
    </source>
</evidence>
<dbReference type="GO" id="GO:0046295">
    <property type="term" value="P:glycolate biosynthetic process"/>
    <property type="evidence" value="ECO:0007669"/>
    <property type="project" value="UniProtKB-UniRule"/>
</dbReference>
<dbReference type="NCBIfam" id="TIGR01449">
    <property type="entry name" value="PGP_bact"/>
    <property type="match status" value="1"/>
</dbReference>
<comment type="similarity">
    <text evidence="4 10">Belongs to the HAD-like hydrolase superfamily. CbbY/CbbZ/Gph/YieH family.</text>
</comment>
<comment type="pathway">
    <text evidence="3 10">Organic acid metabolism; glycolate biosynthesis; glycolate from 2-phosphoglycolate: step 1/1.</text>
</comment>
<dbReference type="GO" id="GO:0006281">
    <property type="term" value="P:DNA repair"/>
    <property type="evidence" value="ECO:0007669"/>
    <property type="project" value="TreeGrafter"/>
</dbReference>
<evidence type="ECO:0000256" key="6">
    <source>
        <dbReference type="ARBA" id="ARBA00022723"/>
    </source>
</evidence>
<dbReference type="PANTHER" id="PTHR43434">
    <property type="entry name" value="PHOSPHOGLYCOLATE PHOSPHATASE"/>
    <property type="match status" value="1"/>
</dbReference>
<dbReference type="EC" id="3.1.3.18" evidence="5 10"/>
<evidence type="ECO:0000256" key="10">
    <source>
        <dbReference type="HAMAP-Rule" id="MF_00495"/>
    </source>
</evidence>
<comment type="caution">
    <text evidence="11">The sequence shown here is derived from an EMBL/GenBank/DDBJ whole genome shotgun (WGS) entry which is preliminary data.</text>
</comment>
<keyword evidence="8 10" id="KW-0460">Magnesium</keyword>
<evidence type="ECO:0000256" key="3">
    <source>
        <dbReference type="ARBA" id="ARBA00004818"/>
    </source>
</evidence>
<feature type="active site" description="Nucleophile" evidence="10">
    <location>
        <position position="11"/>
    </location>
</feature>
<dbReference type="RefSeq" id="WP_243450493.1">
    <property type="nucleotide sequence ID" value="NZ_BMJM01000001.1"/>
</dbReference>
<dbReference type="SFLD" id="SFLDG01129">
    <property type="entry name" value="C1.5:_HAD__Beta-PGM__Phosphata"/>
    <property type="match status" value="1"/>
</dbReference>
<evidence type="ECO:0000256" key="4">
    <source>
        <dbReference type="ARBA" id="ARBA00006171"/>
    </source>
</evidence>
<feature type="binding site" evidence="10">
    <location>
        <position position="11"/>
    </location>
    <ligand>
        <name>Mg(2+)</name>
        <dbReference type="ChEBI" id="CHEBI:18420"/>
    </ligand>
</feature>
<evidence type="ECO:0000313" key="11">
    <source>
        <dbReference type="EMBL" id="GGD99808.1"/>
    </source>
</evidence>
<evidence type="ECO:0000256" key="8">
    <source>
        <dbReference type="ARBA" id="ARBA00022842"/>
    </source>
</evidence>
<dbReference type="InterPro" id="IPR023198">
    <property type="entry name" value="PGP-like_dom2"/>
</dbReference>
<keyword evidence="9 10" id="KW-0119">Carbohydrate metabolism</keyword>
<dbReference type="InterPro" id="IPR006439">
    <property type="entry name" value="HAD-SF_hydro_IA"/>
</dbReference>
<dbReference type="GO" id="GO:0005829">
    <property type="term" value="C:cytosol"/>
    <property type="evidence" value="ECO:0007669"/>
    <property type="project" value="TreeGrafter"/>
</dbReference>
<evidence type="ECO:0000256" key="1">
    <source>
        <dbReference type="ARBA" id="ARBA00000830"/>
    </source>
</evidence>
<keyword evidence="7 10" id="KW-0378">Hydrolase</keyword>
<feature type="binding site" evidence="10">
    <location>
        <position position="172"/>
    </location>
    <ligand>
        <name>Mg(2+)</name>
        <dbReference type="ChEBI" id="CHEBI:18420"/>
    </ligand>
</feature>
<dbReference type="InterPro" id="IPR037512">
    <property type="entry name" value="PGPase_prok"/>
</dbReference>
<dbReference type="Pfam" id="PF00702">
    <property type="entry name" value="Hydrolase"/>
    <property type="match status" value="1"/>
</dbReference>
<evidence type="ECO:0000256" key="5">
    <source>
        <dbReference type="ARBA" id="ARBA00013078"/>
    </source>
</evidence>
<dbReference type="Gene3D" id="1.10.150.240">
    <property type="entry name" value="Putative phosphatase, domain 2"/>
    <property type="match status" value="1"/>
</dbReference>
<dbReference type="HAMAP" id="MF_00495">
    <property type="entry name" value="GPH_hydrolase_bact"/>
    <property type="match status" value="1"/>
</dbReference>
<keyword evidence="12" id="KW-1185">Reference proteome</keyword>
<dbReference type="Gene3D" id="3.40.50.1000">
    <property type="entry name" value="HAD superfamily/HAD-like"/>
    <property type="match status" value="1"/>
</dbReference>